<comment type="subcellular location">
    <subcellularLocation>
        <location evidence="1 13">Nucleus</location>
    </subcellularLocation>
</comment>
<protein>
    <recommendedName>
        <fullName evidence="4 13">Mediator of RNA polymerase II transcription subunit 11</fullName>
    </recommendedName>
    <alternativeName>
        <fullName evidence="11 13">Mediator complex subunit 11</fullName>
    </alternativeName>
</protein>
<dbReference type="Pfam" id="PF01624">
    <property type="entry name" value="MutS_I"/>
    <property type="match status" value="1"/>
</dbReference>
<evidence type="ECO:0000313" key="17">
    <source>
        <dbReference type="Proteomes" id="UP000310200"/>
    </source>
</evidence>
<keyword evidence="13" id="KW-0010">Activator</keyword>
<sequence>MRKNILYLSTWNVFSLRTLPMLLSKKLDTTIRFFNRSDYYTVHGSDALFAAQEVFKTTSVCKMIGAEPHKTEGVILNKSHFETFVRDLLLVKQYRVEVYVNQGSSKNQNWILEYKGSPGNLSHFEDILFGNNEIAVGVSVVGLSCVDVVSTLISVAEFQDNESFSNLESLLVTLAPKECLLIQGEGSYEFQTLKQLMERSNVMVTLRKKNEFASDSIIDDLNTLIKFKKGQKQNAQSLPEVNLNLAMSATSALIKYLDLTSDEGHMNQFKLNQIEQSRYIRLDSAAIKALNIEPHTDTIPNLHGNPVASVLTLLDKCRTAQGHRLISQWVRQPLKDLSLIKERHDIVELLVTNNELRSVLSDDYLKRIPDLQQLAKKLARKKSTLQDCYKIYLCVSYLPKLMEQLSSEGTITALKTMIIEPLKELIEDMDKFQQLVEQTIDLEAAERGDFMVNSGFEDDLKTLKDAMDETEETIQQQLNKAANDLCLEAGKILKLESNQQFGYYFRITLKEEKILRNKKHYTILDSNKTGVRFRNNKLNELNDDFIDARNKYLERQKGVITEIVGIAAGYSETVRTIGGVLACLDVLTAFASAAVSANKVYVRPKMVPSEEGELNLLQVRHPCLEMQQGVDYIANDINFKRDQCHFCIITGPNMGGKSTYIRSVGVTALMAHIGSFVPCDKATISLLDCILARVGADDSQLKGLSTFMMEMIETAAILKTATCNSLVIIDELGRGTSTYEGCGIAWSIAEHLARDIKSYCLFATHFHEITKLAEEIPTVKNQHVTALVEDNKLTLLYKIKPGICDQSFGLHVAKMANFPPDVIEFAKRKQAELEDYQGVAFEGSDNPQKKQKIIQEGEILISQFLTKCKALDQSLSNTDLESQLSLLKEDILSHKNPYIEALLTASKMKWLQLISKVHFKFPDIKCLQLLSVSFKAMCYRLHMVITLGENAPFPKCYHCSGYTCQRNCVEGSSAKVVIEIGNKYTWVITPYFGLRRHFSMFGIPKYNNKTHVEQAQTQNVPSSSTRSKSDTKSLAKRLKLLKLPELATAKIPRPSGPFCVFCNPVKLYREKRRLTTHQNDPMCYTRPNPIYQKLINGYCTDTVEVLGIPNVDVVSPAEALLCEGTFPVLKTFIDHLFHQMSLTATLRKPNTVLMFCEPLAMHPTLRKQLLHYLFQEVKVARVCLVPKPLAACAMLDVETCVVVDSGALSTTVAVVIGGRVMPQRWRLLPVGGWHVAYHLKQAMYWQPKEYHQIPISYLDILAVKERCRLSYNIKNEEKRLGQKAREHINLRVDSYADYKQFWRVSLGPELYIAPEMMYISLRLPEVIKDVTSGLPEDIMQDCLSHILLTGGNTDLAGFELRLTKDLRELLPEYSRILEVKSCPGTHSWNVAMGSTYVPLAVHPDKTPPEYTEGNPFWLSREEYVLFGCESLEHSNEATRTIREDLLIGVHTWLQFCKMLKCINRSHNDAADGKDPDFGDYRKGYYRQACMELSKEKSSLKQAESQTHQFLKTLGQLESKLSEQINYLTQVSTGQPHEGSGYASQKVLQMAWHRLEHARSRVNELERIKNKLR</sequence>
<evidence type="ECO:0000256" key="13">
    <source>
        <dbReference type="RuleBase" id="RU364147"/>
    </source>
</evidence>
<evidence type="ECO:0000256" key="7">
    <source>
        <dbReference type="ARBA" id="ARBA00022840"/>
    </source>
</evidence>
<dbReference type="Gene3D" id="3.40.1170.10">
    <property type="entry name" value="DNA repair protein MutS, domain I"/>
    <property type="match status" value="1"/>
</dbReference>
<keyword evidence="5" id="KW-0547">Nucleotide-binding</keyword>
<dbReference type="SMART" id="SM00268">
    <property type="entry name" value="ACTIN"/>
    <property type="match status" value="1"/>
</dbReference>
<keyword evidence="14" id="KW-0175">Coiled coil</keyword>
<dbReference type="GO" id="GO:0140664">
    <property type="term" value="F:ATP-dependent DNA damage sensor activity"/>
    <property type="evidence" value="ECO:0007669"/>
    <property type="project" value="InterPro"/>
</dbReference>
<dbReference type="GO" id="GO:0003712">
    <property type="term" value="F:transcription coregulator activity"/>
    <property type="evidence" value="ECO:0007669"/>
    <property type="project" value="InterPro"/>
</dbReference>
<evidence type="ECO:0000313" key="16">
    <source>
        <dbReference type="EMBL" id="TGZ37906.1"/>
    </source>
</evidence>
<evidence type="ECO:0000256" key="3">
    <source>
        <dbReference type="ARBA" id="ARBA00008186"/>
    </source>
</evidence>
<dbReference type="GO" id="GO:0006312">
    <property type="term" value="P:mitotic recombination"/>
    <property type="evidence" value="ECO:0007669"/>
    <property type="project" value="TreeGrafter"/>
</dbReference>
<dbReference type="InterPro" id="IPR004000">
    <property type="entry name" value="Actin"/>
</dbReference>
<dbReference type="InterPro" id="IPR019404">
    <property type="entry name" value="Mediator_Med11"/>
</dbReference>
<feature type="domain" description="DNA mismatch repair proteins mutS family" evidence="15">
    <location>
        <begin position="725"/>
        <end position="741"/>
    </location>
</feature>
<dbReference type="PROSITE" id="PS00486">
    <property type="entry name" value="DNA_MISMATCH_REPAIR_2"/>
    <property type="match status" value="1"/>
</dbReference>
<dbReference type="InterPro" id="IPR007860">
    <property type="entry name" value="DNA_mmatch_repair_MutS_con_dom"/>
</dbReference>
<keyword evidence="9" id="KW-0234">DNA repair</keyword>
<dbReference type="InterPro" id="IPR045076">
    <property type="entry name" value="MutS"/>
</dbReference>
<evidence type="ECO:0000256" key="12">
    <source>
        <dbReference type="RuleBase" id="RU000487"/>
    </source>
</evidence>
<dbReference type="GO" id="GO:0006357">
    <property type="term" value="P:regulation of transcription by RNA polymerase II"/>
    <property type="evidence" value="ECO:0007669"/>
    <property type="project" value="InterPro"/>
</dbReference>
<keyword evidence="8" id="KW-0238">DNA-binding</keyword>
<evidence type="ECO:0000259" key="15">
    <source>
        <dbReference type="PROSITE" id="PS00486"/>
    </source>
</evidence>
<evidence type="ECO:0000256" key="14">
    <source>
        <dbReference type="SAM" id="Coils"/>
    </source>
</evidence>
<dbReference type="Proteomes" id="UP000310200">
    <property type="component" value="Unassembled WGS sequence"/>
</dbReference>
<dbReference type="Gene3D" id="3.90.640.10">
    <property type="entry name" value="Actin, Chain A, domain 4"/>
    <property type="match status" value="1"/>
</dbReference>
<dbReference type="GO" id="GO:0005524">
    <property type="term" value="F:ATP binding"/>
    <property type="evidence" value="ECO:0007669"/>
    <property type="project" value="UniProtKB-KW"/>
</dbReference>
<dbReference type="Pfam" id="PF05190">
    <property type="entry name" value="MutS_IV"/>
    <property type="match status" value="1"/>
</dbReference>
<dbReference type="NCBIfam" id="NF003810">
    <property type="entry name" value="PRK05399.1"/>
    <property type="match status" value="1"/>
</dbReference>
<dbReference type="SUPFAM" id="SSF53067">
    <property type="entry name" value="Actin-like ATPase domain"/>
    <property type="match status" value="2"/>
</dbReference>
<feature type="coiled-coil region" evidence="14">
    <location>
        <begin position="422"/>
        <end position="480"/>
    </location>
</feature>
<comment type="function">
    <text evidence="13">Component of the Mediator complex, a coactivator involved in the regulated transcription of nearly all RNA polymerase II-dependent genes. Mediator functions as a bridge to convey information from gene-specific regulatory proteins to the basal RNA polymerase II transcription machinery. Mediator is recruited to promoters by direct interactions with regulatory proteins and serves as a scaffold for the assembly of a functional pre-initiation complex with RNA polymerase II and the general transcription factors.</text>
</comment>
<dbReference type="InterPro" id="IPR036678">
    <property type="entry name" value="MutS_con_dom_sf"/>
</dbReference>
<dbReference type="Pfam" id="PF05188">
    <property type="entry name" value="MutS_II"/>
    <property type="match status" value="1"/>
</dbReference>
<dbReference type="GO" id="GO:0006298">
    <property type="term" value="P:mismatch repair"/>
    <property type="evidence" value="ECO:0007669"/>
    <property type="project" value="InterPro"/>
</dbReference>
<reference evidence="16 17" key="1">
    <citation type="journal article" date="2019" name="Philos. Trans. R. Soc. Lond., B, Biol. Sci.">
        <title>Ant behaviour and brain gene expression of defending hosts depend on the ecological success of the intruding social parasite.</title>
        <authorList>
            <person name="Kaur R."/>
            <person name="Stoldt M."/>
            <person name="Jongepier E."/>
            <person name="Feldmeyer B."/>
            <person name="Menzel F."/>
            <person name="Bornberg-Bauer E."/>
            <person name="Foitzik S."/>
        </authorList>
    </citation>
    <scope>NUCLEOTIDE SEQUENCE [LARGE SCALE GENOMIC DNA]</scope>
    <source>
        <tissue evidence="16">Whole body</tissue>
    </source>
</reference>
<dbReference type="EMBL" id="QBLH01003504">
    <property type="protein sequence ID" value="TGZ37906.1"/>
    <property type="molecule type" value="Genomic_DNA"/>
</dbReference>
<comment type="similarity">
    <text evidence="2">Belongs to the DNA mismatch repair MutS family.</text>
</comment>
<evidence type="ECO:0000256" key="2">
    <source>
        <dbReference type="ARBA" id="ARBA00006271"/>
    </source>
</evidence>
<evidence type="ECO:0000256" key="11">
    <source>
        <dbReference type="ARBA" id="ARBA00032011"/>
    </source>
</evidence>
<dbReference type="PANTHER" id="PTHR11361:SF35">
    <property type="entry name" value="DNA MISMATCH REPAIR PROTEIN MSH2"/>
    <property type="match status" value="1"/>
</dbReference>
<dbReference type="GO" id="GO:0016592">
    <property type="term" value="C:mediator complex"/>
    <property type="evidence" value="ECO:0007669"/>
    <property type="project" value="InterPro"/>
</dbReference>
<dbReference type="InterPro" id="IPR007861">
    <property type="entry name" value="DNA_mismatch_repair_MutS_clamp"/>
</dbReference>
<dbReference type="InterPro" id="IPR016151">
    <property type="entry name" value="DNA_mismatch_repair_MutS_N"/>
</dbReference>
<dbReference type="Gene3D" id="3.40.50.300">
    <property type="entry name" value="P-loop containing nucleotide triphosphate hydrolases"/>
    <property type="match status" value="1"/>
</dbReference>
<dbReference type="GO" id="GO:0030983">
    <property type="term" value="F:mismatched DNA binding"/>
    <property type="evidence" value="ECO:0007669"/>
    <property type="project" value="InterPro"/>
</dbReference>
<dbReference type="Pfam" id="PF05192">
    <property type="entry name" value="MutS_III"/>
    <property type="match status" value="1"/>
</dbReference>
<comment type="similarity">
    <text evidence="12">Belongs to the actin family.</text>
</comment>
<dbReference type="Pfam" id="PF00488">
    <property type="entry name" value="MutS_V"/>
    <property type="match status" value="1"/>
</dbReference>
<dbReference type="SMART" id="SM00533">
    <property type="entry name" value="MUTSd"/>
    <property type="match status" value="1"/>
</dbReference>
<evidence type="ECO:0000256" key="4">
    <source>
        <dbReference type="ARBA" id="ARBA00019621"/>
    </source>
</evidence>
<keyword evidence="10 13" id="KW-0539">Nucleus</keyword>
<evidence type="ECO:0000256" key="10">
    <source>
        <dbReference type="ARBA" id="ARBA00023242"/>
    </source>
</evidence>
<comment type="similarity">
    <text evidence="3 13">Belongs to the Mediator complex subunit 11 family.</text>
</comment>
<comment type="caution">
    <text evidence="16">The sequence shown here is derived from an EMBL/GenBank/DDBJ whole genome shotgun (WGS) entry which is preliminary data.</text>
</comment>
<name>A0A4S2JQZ4_9HYME</name>
<keyword evidence="17" id="KW-1185">Reference proteome</keyword>
<dbReference type="SUPFAM" id="SSF53150">
    <property type="entry name" value="DNA repair protein MutS, domain II"/>
    <property type="match status" value="1"/>
</dbReference>
<keyword evidence="7" id="KW-0067">ATP-binding</keyword>
<dbReference type="FunFam" id="3.40.50.300:FF:000523">
    <property type="entry name" value="DNA mismatch repair protein"/>
    <property type="match status" value="1"/>
</dbReference>
<keyword evidence="6" id="KW-0227">DNA damage</keyword>
<dbReference type="InterPro" id="IPR007696">
    <property type="entry name" value="DNA_mismatch_repair_MutS_core"/>
</dbReference>
<evidence type="ECO:0000256" key="8">
    <source>
        <dbReference type="ARBA" id="ARBA00023125"/>
    </source>
</evidence>
<dbReference type="SUPFAM" id="SSF48334">
    <property type="entry name" value="DNA repair protein MutS, domain III"/>
    <property type="match status" value="1"/>
</dbReference>
<evidence type="ECO:0000256" key="5">
    <source>
        <dbReference type="ARBA" id="ARBA00022741"/>
    </source>
</evidence>
<comment type="subunit">
    <text evidence="13">Component of the Mediator complex.</text>
</comment>
<gene>
    <name evidence="13" type="primary">MED11</name>
    <name evidence="16" type="ORF">DBV15_02145</name>
</gene>
<proteinExistence type="inferred from homology"/>
<dbReference type="Gene3D" id="1.10.1420.10">
    <property type="match status" value="2"/>
</dbReference>
<dbReference type="InterPro" id="IPR000432">
    <property type="entry name" value="DNA_mismatch_repair_MutS_C"/>
</dbReference>
<dbReference type="SUPFAM" id="SSF52540">
    <property type="entry name" value="P-loop containing nucleoside triphosphate hydrolases"/>
    <property type="match status" value="1"/>
</dbReference>
<dbReference type="STRING" id="300112.A0A4S2JQZ4"/>
<dbReference type="InterPro" id="IPR027417">
    <property type="entry name" value="P-loop_NTPase"/>
</dbReference>
<evidence type="ECO:0000256" key="6">
    <source>
        <dbReference type="ARBA" id="ARBA00022763"/>
    </source>
</evidence>
<evidence type="ECO:0000256" key="9">
    <source>
        <dbReference type="ARBA" id="ARBA00023204"/>
    </source>
</evidence>
<keyword evidence="13" id="KW-0804">Transcription</keyword>
<dbReference type="FunFam" id="3.30.420.110:FF:000002">
    <property type="entry name" value="DNA mismatch repair protein"/>
    <property type="match status" value="1"/>
</dbReference>
<dbReference type="InterPro" id="IPR036187">
    <property type="entry name" value="DNA_mismatch_repair_MutS_sf"/>
</dbReference>
<accession>A0A4S2JQZ4</accession>
<dbReference type="PANTHER" id="PTHR11361">
    <property type="entry name" value="DNA MISMATCH REPAIR PROTEIN MUTS FAMILY MEMBER"/>
    <property type="match status" value="1"/>
</dbReference>
<dbReference type="Gene3D" id="3.30.420.40">
    <property type="match status" value="2"/>
</dbReference>
<dbReference type="Pfam" id="PF00022">
    <property type="entry name" value="Actin"/>
    <property type="match status" value="1"/>
</dbReference>
<dbReference type="InterPro" id="IPR043129">
    <property type="entry name" value="ATPase_NBD"/>
</dbReference>
<evidence type="ECO:0000256" key="1">
    <source>
        <dbReference type="ARBA" id="ARBA00004123"/>
    </source>
</evidence>
<dbReference type="Gene3D" id="3.30.420.110">
    <property type="entry name" value="MutS, connector domain"/>
    <property type="match status" value="1"/>
</dbReference>
<dbReference type="InterPro" id="IPR007695">
    <property type="entry name" value="DNA_mismatch_repair_MutS-lik_N"/>
</dbReference>
<organism evidence="16 17">
    <name type="scientific">Temnothorax longispinosus</name>
    <dbReference type="NCBI Taxonomy" id="300112"/>
    <lineage>
        <taxon>Eukaryota</taxon>
        <taxon>Metazoa</taxon>
        <taxon>Ecdysozoa</taxon>
        <taxon>Arthropoda</taxon>
        <taxon>Hexapoda</taxon>
        <taxon>Insecta</taxon>
        <taxon>Pterygota</taxon>
        <taxon>Neoptera</taxon>
        <taxon>Endopterygota</taxon>
        <taxon>Hymenoptera</taxon>
        <taxon>Apocrita</taxon>
        <taxon>Aculeata</taxon>
        <taxon>Formicoidea</taxon>
        <taxon>Formicidae</taxon>
        <taxon>Myrmicinae</taxon>
        <taxon>Temnothorax</taxon>
    </lineage>
</organism>
<dbReference type="Pfam" id="PF10280">
    <property type="entry name" value="Med11"/>
    <property type="match status" value="1"/>
</dbReference>
<dbReference type="SMART" id="SM00534">
    <property type="entry name" value="MUTSac"/>
    <property type="match status" value="1"/>
</dbReference>
<keyword evidence="13" id="KW-0805">Transcription regulation</keyword>
<dbReference type="GO" id="GO:0032301">
    <property type="term" value="C:MutSalpha complex"/>
    <property type="evidence" value="ECO:0007669"/>
    <property type="project" value="TreeGrafter"/>
</dbReference>